<proteinExistence type="inferred from homology"/>
<evidence type="ECO:0000256" key="2">
    <source>
        <dbReference type="ARBA" id="ARBA00022679"/>
    </source>
</evidence>
<organism evidence="6 7">
    <name type="scientific">Polynucleobacter asymbioticus</name>
    <dbReference type="NCBI Taxonomy" id="576611"/>
    <lineage>
        <taxon>Bacteria</taxon>
        <taxon>Pseudomonadati</taxon>
        <taxon>Pseudomonadota</taxon>
        <taxon>Betaproteobacteria</taxon>
        <taxon>Burkholderiales</taxon>
        <taxon>Burkholderiaceae</taxon>
        <taxon>Polynucleobacter</taxon>
    </lineage>
</organism>
<dbReference type="RefSeq" id="WP_071539100.1">
    <property type="nucleotide sequence ID" value="NZ_CP015016.1"/>
</dbReference>
<keyword evidence="3 6" id="KW-0418">Kinase</keyword>
<dbReference type="GO" id="GO:0004674">
    <property type="term" value="F:protein serine/threonine kinase activity"/>
    <property type="evidence" value="ECO:0007669"/>
    <property type="project" value="TreeGrafter"/>
</dbReference>
<accession>A0AAC9IXQ7</accession>
<dbReference type="Pfam" id="PF13657">
    <property type="entry name" value="Couple_hipA"/>
    <property type="match status" value="1"/>
</dbReference>
<evidence type="ECO:0000256" key="1">
    <source>
        <dbReference type="ARBA" id="ARBA00010164"/>
    </source>
</evidence>
<dbReference type="EMBL" id="CP015017">
    <property type="protein sequence ID" value="APC00992.1"/>
    <property type="molecule type" value="Genomic_DNA"/>
</dbReference>
<dbReference type="Pfam" id="PF07804">
    <property type="entry name" value="HipA_C"/>
    <property type="match status" value="1"/>
</dbReference>
<evidence type="ECO:0000313" key="6">
    <source>
        <dbReference type="EMBL" id="APC00992.1"/>
    </source>
</evidence>
<dbReference type="InterPro" id="IPR012893">
    <property type="entry name" value="HipA-like_C"/>
</dbReference>
<evidence type="ECO:0000256" key="3">
    <source>
        <dbReference type="ARBA" id="ARBA00022777"/>
    </source>
</evidence>
<evidence type="ECO:0000259" key="4">
    <source>
        <dbReference type="Pfam" id="PF07804"/>
    </source>
</evidence>
<sequence>MSVGAISVNLWGKRVCAIAVDANGQLNTQFDPEFVKSNLDIAPINLPIDDLRQNPSQILRFDDLPKRTYRGLPAFLVDSLPDDFGNALVNQYMASKGILPRDVTVLDRLAYTGKRAMGAFEFEPASKDIVKNKAALEMSNLVEMARRALTGNLEDTPEQSLQDLLSVGTSAGGARAKAVITWNPKTNEVFGGQFDAPPGSEHWLLKFDGVGEDTELGLSEGYGKVEYAYYLMAKAAGIDMTESKLFEENGRSHFMTKRFDREGNQKIFYQSLCGLMEMDFRLKGVHDYQQYLRAINALGLGHDALSQAFRRIAFNIMARNCDDHTKNFGFLMGSDGVWKIAPAYDVMYAYNPKGEWTYQHLCGINGKFDGHTRADLLALAKQFDIKKAELILDEVKTAVSSWKSFAKDVEVSKKLTNEVWSNLKLL</sequence>
<reference evidence="6" key="1">
    <citation type="journal article" date="2017" name="Appl. Environ. Microbiol.">
        <title>Microdiversification of a pelagic Polynucleobacter species is mainly driven by acquisition of genomic islands from a partially interspecific gene pool.</title>
        <authorList>
            <person name="Hoetzinger M."/>
            <person name="Hahn M.W."/>
            <person name="Jezberova J."/>
            <person name="Schmidt J."/>
            <person name="Koll U."/>
        </authorList>
    </citation>
    <scope>NUCLEOTIDE SEQUENCE</scope>
    <source>
        <strain evidence="6">MWH-RechtKol4</strain>
    </source>
</reference>
<dbReference type="InterPro" id="IPR017508">
    <property type="entry name" value="HipA_N1"/>
</dbReference>
<protein>
    <submittedName>
        <fullName evidence="6">Phosphatidylinositol kinase</fullName>
    </submittedName>
</protein>
<dbReference type="Proteomes" id="UP000182060">
    <property type="component" value="Chromosome"/>
</dbReference>
<dbReference type="GO" id="GO:0005829">
    <property type="term" value="C:cytosol"/>
    <property type="evidence" value="ECO:0007669"/>
    <property type="project" value="TreeGrafter"/>
</dbReference>
<evidence type="ECO:0000259" key="5">
    <source>
        <dbReference type="Pfam" id="PF13657"/>
    </source>
</evidence>
<dbReference type="PANTHER" id="PTHR37419">
    <property type="entry name" value="SERINE/THREONINE-PROTEIN KINASE TOXIN HIPA"/>
    <property type="match status" value="1"/>
</dbReference>
<gene>
    <name evidence="6" type="ORF">AOC25_04820</name>
</gene>
<dbReference type="AlphaFoldDB" id="A0AAC9IXQ7"/>
<feature type="domain" description="HipA-like C-terminal" evidence="4">
    <location>
        <begin position="169"/>
        <end position="402"/>
    </location>
</feature>
<dbReference type="PANTHER" id="PTHR37419:SF8">
    <property type="entry name" value="TOXIN YJJJ"/>
    <property type="match status" value="1"/>
</dbReference>
<evidence type="ECO:0000313" key="7">
    <source>
        <dbReference type="Proteomes" id="UP000182060"/>
    </source>
</evidence>
<keyword evidence="2" id="KW-0808">Transferase</keyword>
<dbReference type="InterPro" id="IPR052028">
    <property type="entry name" value="HipA_Ser/Thr_kinase"/>
</dbReference>
<feature type="domain" description="HipA N-terminal subdomain 1" evidence="5">
    <location>
        <begin position="7"/>
        <end position="122"/>
    </location>
</feature>
<name>A0AAC9IXQ7_9BURK</name>
<comment type="similarity">
    <text evidence="1">Belongs to the HipA Ser/Thr kinase family.</text>
</comment>